<accession>T1IN58</accession>
<dbReference type="PhylomeDB" id="T1IN58"/>
<dbReference type="EMBL" id="JH431145">
    <property type="status" value="NOT_ANNOTATED_CDS"/>
    <property type="molecule type" value="Genomic_DNA"/>
</dbReference>
<keyword evidence="3" id="KW-1185">Reference proteome</keyword>
<feature type="signal peptide" evidence="1">
    <location>
        <begin position="1"/>
        <end position="27"/>
    </location>
</feature>
<dbReference type="EnsemblMetazoa" id="SMAR002433-RA">
    <property type="protein sequence ID" value="SMAR002433-PA"/>
    <property type="gene ID" value="SMAR002433"/>
</dbReference>
<dbReference type="Proteomes" id="UP000014500">
    <property type="component" value="Unassembled WGS sequence"/>
</dbReference>
<protein>
    <recommendedName>
        <fullName evidence="4">Invertebrate defensins family profile domain-containing protein</fullName>
    </recommendedName>
</protein>
<evidence type="ECO:0000256" key="1">
    <source>
        <dbReference type="SAM" id="SignalP"/>
    </source>
</evidence>
<evidence type="ECO:0008006" key="4">
    <source>
        <dbReference type="Google" id="ProtNLM"/>
    </source>
</evidence>
<keyword evidence="1" id="KW-0732">Signal</keyword>
<name>T1IN58_STRMM</name>
<sequence length="69" mass="7505">MSKTNSKILIVAIYLIVALSFAPKVGSAEISWQCTTGCTAWHACRSNTLFMGRCKFPDGCDCSKVAWEG</sequence>
<evidence type="ECO:0000313" key="3">
    <source>
        <dbReference type="Proteomes" id="UP000014500"/>
    </source>
</evidence>
<organism evidence="2 3">
    <name type="scientific">Strigamia maritima</name>
    <name type="common">European centipede</name>
    <name type="synonym">Geophilus maritimus</name>
    <dbReference type="NCBI Taxonomy" id="126957"/>
    <lineage>
        <taxon>Eukaryota</taxon>
        <taxon>Metazoa</taxon>
        <taxon>Ecdysozoa</taxon>
        <taxon>Arthropoda</taxon>
        <taxon>Myriapoda</taxon>
        <taxon>Chilopoda</taxon>
        <taxon>Pleurostigmophora</taxon>
        <taxon>Geophilomorpha</taxon>
        <taxon>Linotaeniidae</taxon>
        <taxon>Strigamia</taxon>
    </lineage>
</organism>
<dbReference type="AlphaFoldDB" id="T1IN58"/>
<feature type="chain" id="PRO_5004579358" description="Invertebrate defensins family profile domain-containing protein" evidence="1">
    <location>
        <begin position="28"/>
        <end position="69"/>
    </location>
</feature>
<reference evidence="3" key="1">
    <citation type="submission" date="2011-05" db="EMBL/GenBank/DDBJ databases">
        <authorList>
            <person name="Richards S.R."/>
            <person name="Qu J."/>
            <person name="Jiang H."/>
            <person name="Jhangiani S.N."/>
            <person name="Agravi P."/>
            <person name="Goodspeed R."/>
            <person name="Gross S."/>
            <person name="Mandapat C."/>
            <person name="Jackson L."/>
            <person name="Mathew T."/>
            <person name="Pu L."/>
            <person name="Thornton R."/>
            <person name="Saada N."/>
            <person name="Wilczek-Boney K.B."/>
            <person name="Lee S."/>
            <person name="Kovar C."/>
            <person name="Wu Y."/>
            <person name="Scherer S.E."/>
            <person name="Worley K.C."/>
            <person name="Muzny D.M."/>
            <person name="Gibbs R."/>
        </authorList>
    </citation>
    <scope>NUCLEOTIDE SEQUENCE</scope>
    <source>
        <strain evidence="3">Brora</strain>
    </source>
</reference>
<proteinExistence type="predicted"/>
<evidence type="ECO:0000313" key="2">
    <source>
        <dbReference type="EnsemblMetazoa" id="SMAR002433-PA"/>
    </source>
</evidence>
<reference evidence="2" key="2">
    <citation type="submission" date="2015-02" db="UniProtKB">
        <authorList>
            <consortium name="EnsemblMetazoa"/>
        </authorList>
    </citation>
    <scope>IDENTIFICATION</scope>
</reference>
<dbReference type="HOGENOM" id="CLU_2779085_0_0_1"/>